<evidence type="ECO:0000313" key="4">
    <source>
        <dbReference type="EMBL" id="KGO32377.1"/>
    </source>
</evidence>
<dbReference type="InterPro" id="IPR050624">
    <property type="entry name" value="HTH-type_Tx_Regulator"/>
</dbReference>
<reference evidence="4 5" key="1">
    <citation type="journal article" date="2014" name="Antonie Van Leeuwenhoek">
        <title>Oenococcus alcoholitolerans sp. nov., a lactic acid bacteria isolated from cachaca and ethanol fermentation processes.</title>
        <authorList>
            <person name="Badotti F."/>
            <person name="Moreira A.P."/>
            <person name="Tonon L.A."/>
            <person name="de Lucena B.T."/>
            <person name="Gomes Fde C."/>
            <person name="Kruger R."/>
            <person name="Thompson C.C."/>
            <person name="de Morais M.A.Jr."/>
            <person name="Rosa C.A."/>
            <person name="Thompson F.L."/>
        </authorList>
    </citation>
    <scope>NUCLEOTIDE SEQUENCE [LARGE SCALE GENOMIC DNA]</scope>
    <source>
        <strain evidence="4 5">UFRJ-M7.2.18</strain>
    </source>
</reference>
<dbReference type="Gene3D" id="1.10.357.10">
    <property type="entry name" value="Tetracycline Repressor, domain 2"/>
    <property type="match status" value="1"/>
</dbReference>
<dbReference type="SUPFAM" id="SSF46689">
    <property type="entry name" value="Homeodomain-like"/>
    <property type="match status" value="1"/>
</dbReference>
<proteinExistence type="predicted"/>
<gene>
    <name evidence="4" type="ORF">Q757_01340</name>
</gene>
<keyword evidence="1 2" id="KW-0238">DNA-binding</keyword>
<evidence type="ECO:0000256" key="1">
    <source>
        <dbReference type="ARBA" id="ARBA00023125"/>
    </source>
</evidence>
<protein>
    <submittedName>
        <fullName evidence="4">TetR family transcriptional regulator</fullName>
    </submittedName>
</protein>
<dbReference type="InterPro" id="IPR001647">
    <property type="entry name" value="HTH_TetR"/>
</dbReference>
<name>A0ABR4XSB3_9LACO</name>
<keyword evidence="5" id="KW-1185">Reference proteome</keyword>
<dbReference type="InterPro" id="IPR009057">
    <property type="entry name" value="Homeodomain-like_sf"/>
</dbReference>
<dbReference type="EMBL" id="AXCV01000029">
    <property type="protein sequence ID" value="KGO32377.1"/>
    <property type="molecule type" value="Genomic_DNA"/>
</dbReference>
<evidence type="ECO:0000256" key="2">
    <source>
        <dbReference type="PROSITE-ProRule" id="PRU00335"/>
    </source>
</evidence>
<comment type="caution">
    <text evidence="4">The sequence shown here is derived from an EMBL/GenBank/DDBJ whole genome shotgun (WGS) entry which is preliminary data.</text>
</comment>
<dbReference type="PROSITE" id="PS50977">
    <property type="entry name" value="HTH_TETR_2"/>
    <property type="match status" value="1"/>
</dbReference>
<feature type="domain" description="HTH tetR-type" evidence="3">
    <location>
        <begin position="9"/>
        <end position="69"/>
    </location>
</feature>
<dbReference type="Pfam" id="PF14278">
    <property type="entry name" value="TetR_C_8"/>
    <property type="match status" value="1"/>
</dbReference>
<evidence type="ECO:0000313" key="5">
    <source>
        <dbReference type="Proteomes" id="UP000030023"/>
    </source>
</evidence>
<dbReference type="Proteomes" id="UP000030023">
    <property type="component" value="Unassembled WGS sequence"/>
</dbReference>
<organism evidence="4 5">
    <name type="scientific">Oenococcus alcoholitolerans</name>
    <dbReference type="NCBI Taxonomy" id="931074"/>
    <lineage>
        <taxon>Bacteria</taxon>
        <taxon>Bacillati</taxon>
        <taxon>Bacillota</taxon>
        <taxon>Bacilli</taxon>
        <taxon>Lactobacillales</taxon>
        <taxon>Lactobacillaceae</taxon>
        <taxon>Oenococcus</taxon>
    </lineage>
</organism>
<dbReference type="PANTHER" id="PTHR43479:SF11">
    <property type="entry name" value="ACREF_ENVCD OPERON REPRESSOR-RELATED"/>
    <property type="match status" value="1"/>
</dbReference>
<feature type="DNA-binding region" description="H-T-H motif" evidence="2">
    <location>
        <begin position="32"/>
        <end position="51"/>
    </location>
</feature>
<evidence type="ECO:0000259" key="3">
    <source>
        <dbReference type="PROSITE" id="PS50977"/>
    </source>
</evidence>
<dbReference type="InterPro" id="IPR039532">
    <property type="entry name" value="TetR_C_Firmicutes"/>
</dbReference>
<accession>A0ABR4XSB3</accession>
<dbReference type="PANTHER" id="PTHR43479">
    <property type="entry name" value="ACREF/ENVCD OPERON REPRESSOR-RELATED"/>
    <property type="match status" value="1"/>
</dbReference>
<dbReference type="Pfam" id="PF00440">
    <property type="entry name" value="TetR_N"/>
    <property type="match status" value="1"/>
</dbReference>
<sequence length="186" mass="22143">MNKENPLAKQSKEWLCQAFFNLLEKHDYDEISVKDISLEAGLARRTFYRAFKNKDDLLEYYGRKIIDKYIKELGTLKAAKMSFNQVLNLFFNFWWHQREQVRLLIKKNLFINLLAKITPQSPKLYEYFHAPWHLKATPQQRAYIMSFSVGGFWNILNSWLAKDEPEEPEEMAGLLIQALRRISDFS</sequence>